<dbReference type="AlphaFoldDB" id="A0A9P6NC92"/>
<evidence type="ECO:0000313" key="3">
    <source>
        <dbReference type="Proteomes" id="UP000886653"/>
    </source>
</evidence>
<evidence type="ECO:0000313" key="2">
    <source>
        <dbReference type="EMBL" id="KAG0143459.1"/>
    </source>
</evidence>
<gene>
    <name evidence="2" type="ORF">CROQUDRAFT_661267</name>
</gene>
<reference evidence="2" key="1">
    <citation type="submission" date="2013-11" db="EMBL/GenBank/DDBJ databases">
        <title>Genome sequence of the fusiform rust pathogen reveals effectors for host alternation and coevolution with pine.</title>
        <authorList>
            <consortium name="DOE Joint Genome Institute"/>
            <person name="Smith K."/>
            <person name="Pendleton A."/>
            <person name="Kubisiak T."/>
            <person name="Anderson C."/>
            <person name="Salamov A."/>
            <person name="Aerts A."/>
            <person name="Riley R."/>
            <person name="Clum A."/>
            <person name="Lindquist E."/>
            <person name="Ence D."/>
            <person name="Campbell M."/>
            <person name="Kronenberg Z."/>
            <person name="Feau N."/>
            <person name="Dhillon B."/>
            <person name="Hamelin R."/>
            <person name="Burleigh J."/>
            <person name="Smith J."/>
            <person name="Yandell M."/>
            <person name="Nelson C."/>
            <person name="Grigoriev I."/>
            <person name="Davis J."/>
        </authorList>
    </citation>
    <scope>NUCLEOTIDE SEQUENCE</scope>
    <source>
        <strain evidence="2">G11</strain>
    </source>
</reference>
<sequence length="123" mass="13561">MSPHRFPQSSFLRTRISLTKSTILHLALTMQSQSHIPTMPSELTPASVAALISNSLRQQADQFAAIISDLQTQFNEFKDLSSHKKKPDLNDTPDTSSKRNCMKPSPSQNAYTTPLPAGKSPHS</sequence>
<proteinExistence type="predicted"/>
<protein>
    <submittedName>
        <fullName evidence="2">Uncharacterized protein</fullName>
    </submittedName>
</protein>
<comment type="caution">
    <text evidence="2">The sequence shown here is derived from an EMBL/GenBank/DDBJ whole genome shotgun (WGS) entry which is preliminary data.</text>
</comment>
<feature type="region of interest" description="Disordered" evidence="1">
    <location>
        <begin position="78"/>
        <end position="123"/>
    </location>
</feature>
<dbReference type="Proteomes" id="UP000886653">
    <property type="component" value="Unassembled WGS sequence"/>
</dbReference>
<dbReference type="OrthoDB" id="2514168at2759"/>
<feature type="compositionally biased region" description="Polar residues" evidence="1">
    <location>
        <begin position="92"/>
        <end position="112"/>
    </location>
</feature>
<name>A0A9P6NC92_9BASI</name>
<organism evidence="2 3">
    <name type="scientific">Cronartium quercuum f. sp. fusiforme G11</name>
    <dbReference type="NCBI Taxonomy" id="708437"/>
    <lineage>
        <taxon>Eukaryota</taxon>
        <taxon>Fungi</taxon>
        <taxon>Dikarya</taxon>
        <taxon>Basidiomycota</taxon>
        <taxon>Pucciniomycotina</taxon>
        <taxon>Pucciniomycetes</taxon>
        <taxon>Pucciniales</taxon>
        <taxon>Coleosporiaceae</taxon>
        <taxon>Cronartium</taxon>
    </lineage>
</organism>
<accession>A0A9P6NC92</accession>
<dbReference type="EMBL" id="MU167319">
    <property type="protein sequence ID" value="KAG0143459.1"/>
    <property type="molecule type" value="Genomic_DNA"/>
</dbReference>
<keyword evidence="3" id="KW-1185">Reference proteome</keyword>
<evidence type="ECO:0000256" key="1">
    <source>
        <dbReference type="SAM" id="MobiDB-lite"/>
    </source>
</evidence>